<evidence type="ECO:0000313" key="2">
    <source>
        <dbReference type="EMBL" id="KAK2031487.1"/>
    </source>
</evidence>
<feature type="region of interest" description="Disordered" evidence="1">
    <location>
        <begin position="1"/>
        <end position="30"/>
    </location>
</feature>
<comment type="caution">
    <text evidence="2">The sequence shown here is derived from an EMBL/GenBank/DDBJ whole genome shotgun (WGS) entry which is preliminary data.</text>
</comment>
<keyword evidence="3" id="KW-1185">Reference proteome</keyword>
<dbReference type="Proteomes" id="UP001232148">
    <property type="component" value="Unassembled WGS sequence"/>
</dbReference>
<dbReference type="EMBL" id="MU842840">
    <property type="protein sequence ID" value="KAK2031487.1"/>
    <property type="molecule type" value="Genomic_DNA"/>
</dbReference>
<proteinExistence type="predicted"/>
<gene>
    <name evidence="2" type="ORF">LX32DRAFT_276376</name>
</gene>
<name>A0AAD9HNE0_9PEZI</name>
<accession>A0AAD9HNE0</accession>
<evidence type="ECO:0000313" key="3">
    <source>
        <dbReference type="Proteomes" id="UP001232148"/>
    </source>
</evidence>
<organism evidence="2 3">
    <name type="scientific">Colletotrichum zoysiae</name>
    <dbReference type="NCBI Taxonomy" id="1216348"/>
    <lineage>
        <taxon>Eukaryota</taxon>
        <taxon>Fungi</taxon>
        <taxon>Dikarya</taxon>
        <taxon>Ascomycota</taxon>
        <taxon>Pezizomycotina</taxon>
        <taxon>Sordariomycetes</taxon>
        <taxon>Hypocreomycetidae</taxon>
        <taxon>Glomerellales</taxon>
        <taxon>Glomerellaceae</taxon>
        <taxon>Colletotrichum</taxon>
        <taxon>Colletotrichum graminicola species complex</taxon>
    </lineage>
</organism>
<dbReference type="AlphaFoldDB" id="A0AAD9HNE0"/>
<reference evidence="2" key="1">
    <citation type="submission" date="2021-06" db="EMBL/GenBank/DDBJ databases">
        <title>Comparative genomics, transcriptomics and evolutionary studies reveal genomic signatures of adaptation to plant cell wall in hemibiotrophic fungi.</title>
        <authorList>
            <consortium name="DOE Joint Genome Institute"/>
            <person name="Baroncelli R."/>
            <person name="Diaz J.F."/>
            <person name="Benocci T."/>
            <person name="Peng M."/>
            <person name="Battaglia E."/>
            <person name="Haridas S."/>
            <person name="Andreopoulos W."/>
            <person name="Labutti K."/>
            <person name="Pangilinan J."/>
            <person name="Floch G.L."/>
            <person name="Makela M.R."/>
            <person name="Henrissat B."/>
            <person name="Grigoriev I.V."/>
            <person name="Crouch J.A."/>
            <person name="De Vries R.P."/>
            <person name="Sukno S.A."/>
            <person name="Thon M.R."/>
        </authorList>
    </citation>
    <scope>NUCLEOTIDE SEQUENCE</scope>
    <source>
        <strain evidence="2">MAFF235873</strain>
    </source>
</reference>
<evidence type="ECO:0000256" key="1">
    <source>
        <dbReference type="SAM" id="MobiDB-lite"/>
    </source>
</evidence>
<protein>
    <submittedName>
        <fullName evidence="2">Uncharacterized protein</fullName>
    </submittedName>
</protein>
<sequence length="153" mass="17032">MYCTKGTVSTSPTGSHYQRPQQSNLTGPYSPGTCHPKVQASNSAQEATYDGDLAWPCAVPKARHLLPRKLTTIPTRPFHLNHSYETQSFDPRNLAIETINKKLAHRIIAKHQSSFAPLRRRTRASIPLSPSLPPNPSVCRSHLRELEFGPSPQ</sequence>
<feature type="compositionally biased region" description="Polar residues" evidence="1">
    <location>
        <begin position="1"/>
        <end position="27"/>
    </location>
</feature>